<sequence length="360" mass="39310">MLKQPSRRPIMSINKVITAAILVMAGMFSLPGIAAEASSSGEVMCEDSGLFGPKLFTDICWACLFPIRVSGVQITPGTAPAKATKMVFCICQQGSSSIYKPGIITAMWEPARMVETVRKPGCSPTLGGVTLPLGNKRSYGRLRQDNSTQTGQAAGSFYHAHLYAFPLLQILDLYTPTKCNPDGYLDLDIISFTEIDPTWNNGTLAFFQHPESAAVANPIAIAACAAESALVTARKEPLESLWWCTGTWGSIYPFAGVTVAQDANRTTALLAARVIAQQHRRGLARRTMGDENVCKAGIYPTIPKSQYKVTQFWPKSQNSRAMWLGEPPQTWEGGPSRHVPGTGNDAMYMFWRWTDCCSKL</sequence>
<dbReference type="AlphaFoldDB" id="D5MPC6"/>
<reference evidence="1" key="3">
    <citation type="journal article" date="1988" name="J. Gen. Microbiol.">
        <title>Physical and functional mapping of two cointegrate plasmids derived from RP4 and TOL plasmid pDK1.</title>
        <authorList>
            <person name="Shaw L.E."/>
            <person name="Williams P.A."/>
        </authorList>
    </citation>
    <scope>NUCLEOTIDE SEQUENCE</scope>
    <source>
        <strain evidence="1">HS1</strain>
        <plasmid evidence="1">pDK1</plasmid>
    </source>
</reference>
<reference evidence="1" key="8">
    <citation type="journal article" date="2010" name="J. Bacteriol.">
        <title>Complete Nucleotide Sequence of TOL Plasmid pDK1 Provides Evidence for Evolutionary History of IncP-7 Catabolic Plasmids.</title>
        <authorList>
            <person name="Yano H."/>
            <person name="Miyakoshi M."/>
            <person name="Ohshima K."/>
            <person name="Tabata M."/>
            <person name="Nagara Y."/>
            <person name="Hattori M."/>
            <person name="Tsuda M."/>
        </authorList>
    </citation>
    <scope>NUCLEOTIDE SEQUENCE</scope>
    <source>
        <strain evidence="1">HS1</strain>
        <plasmid evidence="1">pDK1</plasmid>
    </source>
</reference>
<reference evidence="1" key="5">
    <citation type="journal article" date="1991" name="J. Bacteriol.">
        <title>Nucleotide sequence of xylE from the TOL pDK1 plasmid and structural comparison with isofunctional catechol-2,3-dioxygenase genes from TOL, pWW0 and NAH7.</title>
        <authorList>
            <person name="Benjamin R.C."/>
            <person name="Voss J.A."/>
            <person name="Kunz D.A."/>
        </authorList>
    </citation>
    <scope>NUCLEOTIDE SEQUENCE</scope>
    <source>
        <strain evidence="1">HS1</strain>
        <plasmid evidence="1">pDK1</plasmid>
    </source>
</reference>
<reference evidence="1" key="9">
    <citation type="journal article" date="2012" name="Environ. Microbiol.">
        <title>ParI, an orphan ParA family protein from Pseudomonas putida KT2440-specific genomic island, interferes with the partition system of IncP-7 plasmids.</title>
        <authorList>
            <person name="Miyakoshi M."/>
            <person name="Shintani M."/>
            <person name="Inoue K."/>
            <person name="Terabayashi T."/>
            <person name="Sai F."/>
            <person name="Ohkuma M."/>
            <person name="Nojiri H."/>
            <person name="Nagata Y."/>
            <person name="Tsuda M."/>
        </authorList>
    </citation>
    <scope>NUCLEOTIDE SEQUENCE</scope>
    <source>
        <strain evidence="1">HS1</strain>
        <plasmid evidence="1">pDK1</plasmid>
    </source>
</reference>
<dbReference type="EMBL" id="AB434906">
    <property type="protein sequence ID" value="BAJ06472.1"/>
    <property type="molecule type" value="Genomic_DNA"/>
</dbReference>
<keyword evidence="1" id="KW-0614">Plasmid</keyword>
<accession>D5MPC6</accession>
<dbReference type="InterPro" id="IPR009649">
    <property type="entry name" value="TraU"/>
</dbReference>
<reference evidence="1" key="4">
    <citation type="journal article" date="1990" name="SAAS Bull. Biochem. Biotechnol.">
        <title>Molecular cloning of the xylL-xylE region from the P. putida TOL plasmid, pDK1.</title>
        <authorList>
            <person name="Voss J.A."/>
            <person name="Khedairy H."/>
            <person name="Baker R.F."/>
            <person name="Benjamin R.C."/>
        </authorList>
    </citation>
    <scope>NUCLEOTIDE SEQUENCE</scope>
    <source>
        <strain evidence="1">HS1</strain>
        <plasmid evidence="1">pDK1</plasmid>
    </source>
</reference>
<evidence type="ECO:0000313" key="1">
    <source>
        <dbReference type="EMBL" id="BAJ06472.1"/>
    </source>
</evidence>
<name>D5MPC6_PSEPU</name>
<geneLocation type="plasmid" evidence="1">
    <name>pDK1</name>
</geneLocation>
<reference evidence="1" key="2">
    <citation type="journal article" date="1981" name="J. Bacteriol.">
        <title>Metabolism of allylglycine and cis-crotylglycine by Pseudomonas putida (arvilla) mt-2 harboring a TOL plasmid.</title>
        <authorList>
            <person name="Kunz D.A."/>
            <person name="Ribbons D.W."/>
            <person name="Chapman P.J."/>
        </authorList>
    </citation>
    <scope>NUCLEOTIDE SEQUENCE</scope>
    <source>
        <strain evidence="1">HS1</strain>
        <plasmid evidence="1">pDK1</plasmid>
    </source>
</reference>
<proteinExistence type="predicted"/>
<reference evidence="1" key="7">
    <citation type="journal article" date="1993" name="J. Gen. Microbiol.">
        <title>A comparison of the multiple alleles of xylS carried by TOL plasmids pWW53 and pDK1 and its implications for their evolutionary relationship.</title>
        <authorList>
            <person name="Assinder S.J."/>
            <person name="de Marco P."/>
            <person name="Osborne D.J."/>
            <person name="Poh C.L."/>
            <person name="Shaw L.E."/>
            <person name="Winson M.K."/>
            <person name="Williams P.A."/>
        </authorList>
    </citation>
    <scope>NUCLEOTIDE SEQUENCE</scope>
    <source>
        <strain evidence="1">HS1</strain>
        <plasmid evidence="1">pDK1</plasmid>
    </source>
</reference>
<gene>
    <name evidence="1" type="primary">trhU</name>
</gene>
<reference evidence="1" key="1">
    <citation type="journal article" date="1981" name="J. Bacteriol.">
        <title>Isolation and characterization of spontaneously occurring TOL plasmid mutants of Pseudomonas putida HS1.</title>
        <authorList>
            <person name="Kunz D.A."/>
            <person name="Chapman P.J."/>
        </authorList>
    </citation>
    <scope>NUCLEOTIDE SEQUENCE</scope>
    <source>
        <strain evidence="1">HS1</strain>
        <plasmid evidence="1">pDK1</plasmid>
    </source>
</reference>
<protein>
    <submittedName>
        <fullName evidence="1">Sex pilus assembly protein</fullName>
    </submittedName>
</protein>
<organism evidence="1">
    <name type="scientific">Pseudomonas putida</name>
    <name type="common">Arthrobacter siderocapsulatus</name>
    <dbReference type="NCBI Taxonomy" id="303"/>
    <lineage>
        <taxon>Bacteria</taxon>
        <taxon>Pseudomonadati</taxon>
        <taxon>Pseudomonadota</taxon>
        <taxon>Gammaproteobacteria</taxon>
        <taxon>Pseudomonadales</taxon>
        <taxon>Pseudomonadaceae</taxon>
        <taxon>Pseudomonas</taxon>
    </lineage>
</organism>
<reference evidence="1" key="6">
    <citation type="journal article" date="1992" name="Nucleic Acids Res.">
        <title>Identical resolvases are encoded by Pseudomonas TOL plasmids pWW53 and pDK1.</title>
        <authorList>
            <person name="Assinder S.J."/>
            <person name="De Marco P."/>
            <person name="Sayers J.R."/>
            <person name="Shaw L.E."/>
            <person name="Winson M.K."/>
            <person name="Williams P.A."/>
        </authorList>
    </citation>
    <scope>NUCLEOTIDE SEQUENCE</scope>
    <source>
        <strain evidence="1">HS1</strain>
        <plasmid evidence="1">pDK1</plasmid>
    </source>
</reference>
<dbReference type="Pfam" id="PF06834">
    <property type="entry name" value="TraU"/>
    <property type="match status" value="1"/>
</dbReference>